<name>F6D7H1_METPW</name>
<sequence>MEKTTKILLIACVILVAALSLTVGLVIGNQINNHSVVDTTNNTTPAVNSTVNQSQGVTKSQSVQNTTNKKSSNGIITATQAANLALKYAEEECPGEVWSVNSVELNPYGVYVVEVFNQAEVEAAKTNTPNPADKSMDVDINAHTGAIASGPTG</sequence>
<dbReference type="AlphaFoldDB" id="F6D7H1"/>
<reference evidence="3 4" key="1">
    <citation type="journal article" date="2014" name="Int. J. Syst. Evol. Microbiol.">
        <title>Methanobacterium paludis sp. nov. and a novel strain of Methanobacterium lacus isolated from northern peatlands.</title>
        <authorList>
            <person name="Cadillo-Quiroz H."/>
            <person name="Brauer S.L."/>
            <person name="Goodson N."/>
            <person name="Yavitt J.B."/>
            <person name="Zinder S.H."/>
        </authorList>
    </citation>
    <scope>NUCLEOTIDE SEQUENCE [LARGE SCALE GENOMIC DNA]</scope>
    <source>
        <strain evidence="4">DSM 25820 / JCM 18151 / SWAN1</strain>
    </source>
</reference>
<feature type="region of interest" description="Disordered" evidence="1">
    <location>
        <begin position="49"/>
        <end position="69"/>
    </location>
</feature>
<gene>
    <name evidence="3" type="ordered locus">MSWAN_0719</name>
</gene>
<protein>
    <recommendedName>
        <fullName evidence="2">PepSY domain-containing protein</fullName>
    </recommendedName>
</protein>
<dbReference type="HOGENOM" id="CLU_1709146_0_0_2"/>
<accession>F6D7H1</accession>
<dbReference type="Pfam" id="PF03413">
    <property type="entry name" value="PepSY"/>
    <property type="match status" value="1"/>
</dbReference>
<dbReference type="InterPro" id="IPR025711">
    <property type="entry name" value="PepSY"/>
</dbReference>
<organism evidence="3 4">
    <name type="scientific">Methanobacterium paludis (strain DSM 25820 / JCM 18151 / SWAN1)</name>
    <dbReference type="NCBI Taxonomy" id="868131"/>
    <lineage>
        <taxon>Archaea</taxon>
        <taxon>Methanobacteriati</taxon>
        <taxon>Methanobacteriota</taxon>
        <taxon>Methanomada group</taxon>
        <taxon>Methanobacteria</taxon>
        <taxon>Methanobacteriales</taxon>
        <taxon>Methanobacteriaceae</taxon>
        <taxon>Methanobacterium</taxon>
    </lineage>
</organism>
<proteinExistence type="predicted"/>
<evidence type="ECO:0000259" key="2">
    <source>
        <dbReference type="Pfam" id="PF03413"/>
    </source>
</evidence>
<feature type="domain" description="PepSY" evidence="2">
    <location>
        <begin position="84"/>
        <end position="147"/>
    </location>
</feature>
<keyword evidence="4" id="KW-1185">Reference proteome</keyword>
<evidence type="ECO:0000256" key="1">
    <source>
        <dbReference type="SAM" id="MobiDB-lite"/>
    </source>
</evidence>
<dbReference type="Proteomes" id="UP000009231">
    <property type="component" value="Chromosome"/>
</dbReference>
<evidence type="ECO:0000313" key="3">
    <source>
        <dbReference type="EMBL" id="AEG17753.1"/>
    </source>
</evidence>
<dbReference type="EMBL" id="CP002772">
    <property type="protein sequence ID" value="AEG17753.1"/>
    <property type="molecule type" value="Genomic_DNA"/>
</dbReference>
<dbReference type="KEGG" id="mew:MSWAN_0719"/>
<evidence type="ECO:0000313" key="4">
    <source>
        <dbReference type="Proteomes" id="UP000009231"/>
    </source>
</evidence>